<dbReference type="EMBL" id="JACFYX010000022">
    <property type="protein sequence ID" value="MBG0837426.1"/>
    <property type="molecule type" value="Genomic_DNA"/>
</dbReference>
<sequence length="109" mass="12067">MSTKMIHPWQSVMQLADDHWHGYRPPAIEELRAAAKGCAELQFVIGDGLGALNALLIHFDDDLRASEGMSLARLLACLAELQFTLRLFEADTLSIVEQFAKSPEVTNAQ</sequence>
<keyword evidence="2" id="KW-1185">Reference proteome</keyword>
<organism evidence="1 2">
    <name type="scientific">Pseudomonas chaetocerotis</name>
    <dbReference type="NCBI Taxonomy" id="2758695"/>
    <lineage>
        <taxon>Bacteria</taxon>
        <taxon>Pseudomonadati</taxon>
        <taxon>Pseudomonadota</taxon>
        <taxon>Gammaproteobacteria</taxon>
        <taxon>Pseudomonadales</taxon>
        <taxon>Pseudomonadaceae</taxon>
        <taxon>Pseudomonas</taxon>
    </lineage>
</organism>
<dbReference type="AlphaFoldDB" id="A0A931D0K1"/>
<evidence type="ECO:0000313" key="2">
    <source>
        <dbReference type="Proteomes" id="UP000596932"/>
    </source>
</evidence>
<name>A0A931D0K1_9PSED</name>
<dbReference type="RefSeq" id="WP_196476461.1">
    <property type="nucleotide sequence ID" value="NZ_JACFYX020000009.1"/>
</dbReference>
<protein>
    <submittedName>
        <fullName evidence="1">Uncharacterized protein</fullName>
    </submittedName>
</protein>
<proteinExistence type="predicted"/>
<dbReference type="Proteomes" id="UP000596932">
    <property type="component" value="Unassembled WGS sequence"/>
</dbReference>
<reference evidence="1" key="1">
    <citation type="submission" date="2020-07" db="EMBL/GenBank/DDBJ databases">
        <title>Pseudomonas chaetoceroseae sp. nov., a new member of the Pseudomonas oleovorans group isolated from a culture of Chaetoceros calcitrans.</title>
        <authorList>
            <person name="Girard L."/>
            <person name="Lood C."/>
            <person name="De Mot R."/>
            <person name="Baudart J."/>
        </authorList>
    </citation>
    <scope>NUCLEOTIDE SEQUENCE</scope>
    <source>
        <strain evidence="1">536</strain>
    </source>
</reference>
<evidence type="ECO:0000313" key="1">
    <source>
        <dbReference type="EMBL" id="MBG0837426.1"/>
    </source>
</evidence>
<accession>A0A931D0K1</accession>
<comment type="caution">
    <text evidence="1">The sequence shown here is derived from an EMBL/GenBank/DDBJ whole genome shotgun (WGS) entry which is preliminary data.</text>
</comment>
<gene>
    <name evidence="1" type="ORF">H3221_20115</name>
</gene>